<dbReference type="EMBL" id="CP096983">
    <property type="protein sequence ID" value="URZ12422.1"/>
    <property type="molecule type" value="Genomic_DNA"/>
</dbReference>
<name>A0A1S8M949_9CLOT</name>
<dbReference type="KEGG" id="crw:CROST_031440"/>
<dbReference type="Proteomes" id="UP000190951">
    <property type="component" value="Chromosome"/>
</dbReference>
<proteinExistence type="predicted"/>
<evidence type="ECO:0000313" key="1">
    <source>
        <dbReference type="EMBL" id="URZ12422.1"/>
    </source>
</evidence>
<dbReference type="InterPro" id="IPR000182">
    <property type="entry name" value="GNAT_dom"/>
</dbReference>
<protein>
    <submittedName>
        <fullName evidence="1">Uncharacterized protein</fullName>
    </submittedName>
</protein>
<organism evidence="1 2">
    <name type="scientific">Clostridium felsineum</name>
    <dbReference type="NCBI Taxonomy" id="36839"/>
    <lineage>
        <taxon>Bacteria</taxon>
        <taxon>Bacillati</taxon>
        <taxon>Bacillota</taxon>
        <taxon>Clostridia</taxon>
        <taxon>Eubacteriales</taxon>
        <taxon>Clostridiaceae</taxon>
        <taxon>Clostridium</taxon>
    </lineage>
</organism>
<evidence type="ECO:0000313" key="2">
    <source>
        <dbReference type="Proteomes" id="UP000190951"/>
    </source>
</evidence>
<accession>A0A1S8M949</accession>
<dbReference type="RefSeq" id="WP_077833832.1">
    <property type="nucleotide sequence ID" value="NZ_CP096983.1"/>
</dbReference>
<dbReference type="PROSITE" id="PS51186">
    <property type="entry name" value="GNAT"/>
    <property type="match status" value="1"/>
</dbReference>
<dbReference type="SUPFAM" id="SSF55729">
    <property type="entry name" value="Acyl-CoA N-acyltransferases (Nat)"/>
    <property type="match status" value="1"/>
</dbReference>
<dbReference type="AlphaFoldDB" id="A0A1S8M949"/>
<dbReference type="STRING" id="84029.CROST_09700"/>
<dbReference type="Pfam" id="PF13508">
    <property type="entry name" value="Acetyltransf_7"/>
    <property type="match status" value="1"/>
</dbReference>
<gene>
    <name evidence="1" type="ORF">CROST_031440</name>
</gene>
<reference evidence="1 2" key="1">
    <citation type="submission" date="2022-04" db="EMBL/GenBank/DDBJ databases">
        <title>Genome sequence of C. roseum typestrain.</title>
        <authorList>
            <person name="Poehlein A."/>
            <person name="Schoch T."/>
            <person name="Duerre P."/>
            <person name="Daniel R."/>
        </authorList>
    </citation>
    <scope>NUCLEOTIDE SEQUENCE [LARGE SCALE GENOMIC DNA]</scope>
    <source>
        <strain evidence="1 2">DSM 7320</strain>
    </source>
</reference>
<sequence>MIYRKATEKDIEKLIELRKKQLVNDSCQTNINIDVELKIFFKKGFKLGSFFSWIAEEDNKIIAASEICSFETPPSYSNPSGKIAYLTNVYTENKYRCKGIALALLKLIILEAKEKKYTFIRLNPFKNDTRIYQKLGFKFSKQFMEITI</sequence>
<dbReference type="InterPro" id="IPR016181">
    <property type="entry name" value="Acyl_CoA_acyltransferase"/>
</dbReference>
<keyword evidence="2" id="KW-1185">Reference proteome</keyword>
<dbReference type="GO" id="GO:0016747">
    <property type="term" value="F:acyltransferase activity, transferring groups other than amino-acyl groups"/>
    <property type="evidence" value="ECO:0007669"/>
    <property type="project" value="InterPro"/>
</dbReference>
<dbReference type="Gene3D" id="3.40.630.30">
    <property type="match status" value="1"/>
</dbReference>